<dbReference type="AlphaFoldDB" id="A0A0B7IVX8"/>
<organism evidence="1 2">
    <name type="scientific">Capnocytophaga canis</name>
    <dbReference type="NCBI Taxonomy" id="1848903"/>
    <lineage>
        <taxon>Bacteria</taxon>
        <taxon>Pseudomonadati</taxon>
        <taxon>Bacteroidota</taxon>
        <taxon>Flavobacteriia</taxon>
        <taxon>Flavobacteriales</taxon>
        <taxon>Flavobacteriaceae</taxon>
        <taxon>Capnocytophaga</taxon>
    </lineage>
</organism>
<evidence type="ECO:0000313" key="2">
    <source>
        <dbReference type="Proteomes" id="UP000038200"/>
    </source>
</evidence>
<proteinExistence type="predicted"/>
<dbReference type="EMBL" id="CDOL01000268">
    <property type="protein sequence ID" value="CEN54207.1"/>
    <property type="molecule type" value="Genomic_DNA"/>
</dbReference>
<gene>
    <name evidence="1" type="ORF">CCAND93_760009</name>
</gene>
<name>A0A0B7IVX8_9FLAO</name>
<protein>
    <submittedName>
        <fullName evidence="1">Uncharacterized protein</fullName>
    </submittedName>
</protein>
<accession>A0A0B7IVX8</accession>
<reference evidence="1 2" key="1">
    <citation type="submission" date="2015-01" db="EMBL/GenBank/DDBJ databases">
        <authorList>
            <person name="Xiang T."/>
            <person name="Song Y."/>
            <person name="Huang L."/>
            <person name="Wang B."/>
            <person name="Wu P."/>
        </authorList>
    </citation>
    <scope>NUCLEOTIDE SEQUENCE [LARGE SCALE GENOMIC DNA]</scope>
    <source>
        <strain evidence="1 2">CcD93</strain>
    </source>
</reference>
<dbReference type="Proteomes" id="UP000038200">
    <property type="component" value="Unassembled WGS sequence"/>
</dbReference>
<sequence length="43" mass="5213">MFLKNVETSREIHLHKKDLQLNYTINPTLSTQRHNQRRNNLPL</sequence>
<evidence type="ECO:0000313" key="1">
    <source>
        <dbReference type="EMBL" id="CEN54207.1"/>
    </source>
</evidence>